<feature type="transmembrane region" description="Helical" evidence="8">
    <location>
        <begin position="554"/>
        <end position="573"/>
    </location>
</feature>
<feature type="transmembrane region" description="Helical" evidence="8">
    <location>
        <begin position="215"/>
        <end position="237"/>
    </location>
</feature>
<feature type="transmembrane region" description="Helical" evidence="8">
    <location>
        <begin position="92"/>
        <end position="112"/>
    </location>
</feature>
<feature type="transmembrane region" description="Helical" evidence="8">
    <location>
        <begin position="498"/>
        <end position="520"/>
    </location>
</feature>
<keyword evidence="2 8" id="KW-0813">Transport</keyword>
<evidence type="ECO:0000256" key="8">
    <source>
        <dbReference type="RuleBase" id="RU363032"/>
    </source>
</evidence>
<comment type="similarity">
    <text evidence="8">Belongs to the binding-protein-dependent transport system permease family.</text>
</comment>
<dbReference type="GO" id="GO:0055085">
    <property type="term" value="P:transmembrane transport"/>
    <property type="evidence" value="ECO:0007669"/>
    <property type="project" value="InterPro"/>
</dbReference>
<evidence type="ECO:0000256" key="6">
    <source>
        <dbReference type="ARBA" id="ARBA00022989"/>
    </source>
</evidence>
<dbReference type="EMBL" id="CAADFP010000037">
    <property type="protein sequence ID" value="VFK26618.1"/>
    <property type="molecule type" value="Genomic_DNA"/>
</dbReference>
<evidence type="ECO:0000256" key="2">
    <source>
        <dbReference type="ARBA" id="ARBA00022448"/>
    </source>
</evidence>
<evidence type="ECO:0000256" key="1">
    <source>
        <dbReference type="ARBA" id="ARBA00004429"/>
    </source>
</evidence>
<dbReference type="CDD" id="cd06261">
    <property type="entry name" value="TM_PBP2"/>
    <property type="match status" value="2"/>
</dbReference>
<feature type="domain" description="ABC transmembrane type-1" evidence="9">
    <location>
        <begin position="88"/>
        <end position="287"/>
    </location>
</feature>
<comment type="subcellular location">
    <subcellularLocation>
        <location evidence="1">Cell inner membrane</location>
        <topology evidence="1">Multi-pass membrane protein</topology>
    </subcellularLocation>
    <subcellularLocation>
        <location evidence="8">Cell membrane</location>
        <topology evidence="8">Multi-pass membrane protein</topology>
    </subcellularLocation>
</comment>
<accession>A0A450VZU9</accession>
<evidence type="ECO:0000259" key="9">
    <source>
        <dbReference type="PROSITE" id="PS50928"/>
    </source>
</evidence>
<protein>
    <submittedName>
        <fullName evidence="10">Iron(III) transport system permease protein</fullName>
    </submittedName>
</protein>
<dbReference type="Gene3D" id="1.10.3720.10">
    <property type="entry name" value="MetI-like"/>
    <property type="match status" value="2"/>
</dbReference>
<dbReference type="InterPro" id="IPR035906">
    <property type="entry name" value="MetI-like_sf"/>
</dbReference>
<keyword evidence="7 8" id="KW-0472">Membrane</keyword>
<name>A0A450VZU9_9GAMM</name>
<feature type="transmembrane region" description="Helical" evidence="8">
    <location>
        <begin position="38"/>
        <end position="62"/>
    </location>
</feature>
<feature type="domain" description="ABC transmembrane type-1" evidence="9">
    <location>
        <begin position="375"/>
        <end position="572"/>
    </location>
</feature>
<keyword evidence="4" id="KW-0997">Cell inner membrane</keyword>
<dbReference type="EMBL" id="CAADFM010000035">
    <property type="protein sequence ID" value="VFK10295.1"/>
    <property type="molecule type" value="Genomic_DNA"/>
</dbReference>
<proteinExistence type="inferred from homology"/>
<feature type="transmembrane region" description="Helical" evidence="8">
    <location>
        <begin position="379"/>
        <end position="401"/>
    </location>
</feature>
<dbReference type="AlphaFoldDB" id="A0A450VZU9"/>
<evidence type="ECO:0000256" key="4">
    <source>
        <dbReference type="ARBA" id="ARBA00022519"/>
    </source>
</evidence>
<dbReference type="InterPro" id="IPR000515">
    <property type="entry name" value="MetI-like"/>
</dbReference>
<evidence type="ECO:0000313" key="11">
    <source>
        <dbReference type="EMBL" id="VFK26618.1"/>
    </source>
</evidence>
<dbReference type="GO" id="GO:0005886">
    <property type="term" value="C:plasma membrane"/>
    <property type="evidence" value="ECO:0007669"/>
    <property type="project" value="UniProtKB-SubCell"/>
</dbReference>
<gene>
    <name evidence="10" type="ORF">BECKLPF1236A_GA0070988_100357</name>
    <name evidence="11" type="ORF">BECKLPF1236C_GA0070990_100377</name>
</gene>
<feature type="transmembrane region" description="Helical" evidence="8">
    <location>
        <begin position="321"/>
        <end position="350"/>
    </location>
</feature>
<dbReference type="PANTHER" id="PTHR43357">
    <property type="entry name" value="INNER MEMBRANE ABC TRANSPORTER PERMEASE PROTEIN YDCV"/>
    <property type="match status" value="1"/>
</dbReference>
<feature type="transmembrane region" description="Helical" evidence="8">
    <location>
        <begin position="439"/>
        <end position="459"/>
    </location>
</feature>
<feature type="transmembrane region" description="Helical" evidence="8">
    <location>
        <begin position="173"/>
        <end position="194"/>
    </location>
</feature>
<reference evidence="10" key="1">
    <citation type="submission" date="2019-02" db="EMBL/GenBank/DDBJ databases">
        <authorList>
            <person name="Gruber-Vodicka R. H."/>
            <person name="Seah K. B. B."/>
        </authorList>
    </citation>
    <scope>NUCLEOTIDE SEQUENCE</scope>
    <source>
        <strain evidence="10">BECK_S312</strain>
        <strain evidence="11">BECK_S426</strain>
    </source>
</reference>
<feature type="transmembrane region" description="Helical" evidence="8">
    <location>
        <begin position="413"/>
        <end position="433"/>
    </location>
</feature>
<dbReference type="Pfam" id="PF00528">
    <property type="entry name" value="BPD_transp_1"/>
    <property type="match status" value="2"/>
</dbReference>
<evidence type="ECO:0000256" key="3">
    <source>
        <dbReference type="ARBA" id="ARBA00022475"/>
    </source>
</evidence>
<dbReference type="SUPFAM" id="SSF161098">
    <property type="entry name" value="MetI-like"/>
    <property type="match status" value="2"/>
</dbReference>
<keyword evidence="3" id="KW-1003">Cell membrane</keyword>
<sequence length="591" mass="64244">MTRLGTSFDACRRPVGKISPLFLFMTPKAYKNPGQTALFILIALFLLSFLIVPVAKVFYVAFVDVGSGALTLVNFKDFFNTALFQESFFNSFYVAGMSVALATMISLPLAYFTTRFEFKGAVVIQSLGFIPLIMPPFVGAVAMGLLFGANGSVNLLLEEYFGFTIPFMEGRNGVIFVQSIHYFPFILINLSASLNTIDRSMEESAQNLGASGMRLFRRIVFPLAMPGYVAGASLVFIKVFDDLGTPLLLNVNNMLAPQAYLRISSIGIDDPMGYVIAVMLVIFSLFAMWIASLALKGKDYSTVQKGGGGLSKRKMRPLERILAYAIVIMILLAVLSPHIGLSLLSFGTIWSYSVLPDGFTPDHYVGIFSETPEFLSNTLLYASLAASIDVILGTAIAYLVLRSKIRFRHWLDYAAMAALAVPGLVLGIGYLRTFLGVDIPFSDAPLATWWVMLVIALSIRRLPYALRACTSALQQVGRSLEEAAENLGANKVRTIQRVILPLMSGGLMAGFVTSFATAAVELSATIMLVSAESDAPLAYGIYVFMQSAAGRGPGAALGMVAVVIVALGTYVSHRIIKKGRRERSVENHRPN</sequence>
<evidence type="ECO:0000256" key="5">
    <source>
        <dbReference type="ARBA" id="ARBA00022692"/>
    </source>
</evidence>
<dbReference type="PROSITE" id="PS50928">
    <property type="entry name" value="ABC_TM1"/>
    <property type="match status" value="2"/>
</dbReference>
<keyword evidence="6 8" id="KW-1133">Transmembrane helix</keyword>
<keyword evidence="5 8" id="KW-0812">Transmembrane</keyword>
<organism evidence="10">
    <name type="scientific">Candidatus Kentrum sp. LPFa</name>
    <dbReference type="NCBI Taxonomy" id="2126335"/>
    <lineage>
        <taxon>Bacteria</taxon>
        <taxon>Pseudomonadati</taxon>
        <taxon>Pseudomonadota</taxon>
        <taxon>Gammaproteobacteria</taxon>
        <taxon>Candidatus Kentrum</taxon>
    </lineage>
</organism>
<feature type="transmembrane region" description="Helical" evidence="8">
    <location>
        <begin position="274"/>
        <end position="295"/>
    </location>
</feature>
<evidence type="ECO:0000256" key="7">
    <source>
        <dbReference type="ARBA" id="ARBA00023136"/>
    </source>
</evidence>
<evidence type="ECO:0000313" key="10">
    <source>
        <dbReference type="EMBL" id="VFK10295.1"/>
    </source>
</evidence>
<dbReference type="PANTHER" id="PTHR43357:SF4">
    <property type="entry name" value="INNER MEMBRANE ABC TRANSPORTER PERMEASE PROTEIN YDCV"/>
    <property type="match status" value="1"/>
</dbReference>
<feature type="transmembrane region" description="Helical" evidence="8">
    <location>
        <begin position="132"/>
        <end position="153"/>
    </location>
</feature>